<sequence length="168" mass="18771">MNTDLATFDVTYRKLRKKFESSRQRANSSETLKFIYSSQLSGRNIRIIELLPGEPGDQLACNVAEASLDDPPSYEAISYVWGDPSVKEPVQCNGCVVFVTVSLTQALRRIRHPKASRLVWADAIALNQDDETEKNHQVRLMGEVYSRAAKVIIWLGPDDDQDVAVACA</sequence>
<protein>
    <recommendedName>
        <fullName evidence="1">Heterokaryon incompatibility domain-containing protein</fullName>
    </recommendedName>
</protein>
<dbReference type="GeneID" id="54403799"/>
<dbReference type="PANTHER" id="PTHR24148">
    <property type="entry name" value="ANKYRIN REPEAT DOMAIN-CONTAINING PROTEIN 39 HOMOLOG-RELATED"/>
    <property type="match status" value="1"/>
</dbReference>
<feature type="non-terminal residue" evidence="2">
    <location>
        <position position="168"/>
    </location>
</feature>
<accession>A0A6A6AMP4</accession>
<keyword evidence="3" id="KW-1185">Reference proteome</keyword>
<dbReference type="InterPro" id="IPR010730">
    <property type="entry name" value="HET"/>
</dbReference>
<feature type="domain" description="Heterokaryon incompatibility" evidence="1">
    <location>
        <begin position="74"/>
        <end position="162"/>
    </location>
</feature>
<dbReference type="InterPro" id="IPR052895">
    <property type="entry name" value="HetReg/Transcr_Mod"/>
</dbReference>
<dbReference type="EMBL" id="ML977501">
    <property type="protein sequence ID" value="KAF2132408.1"/>
    <property type="molecule type" value="Genomic_DNA"/>
</dbReference>
<name>A0A6A6AMP4_9PLEO</name>
<gene>
    <name evidence="2" type="ORF">P153DRAFT_285074</name>
</gene>
<organism evidence="2 3">
    <name type="scientific">Dothidotthia symphoricarpi CBS 119687</name>
    <dbReference type="NCBI Taxonomy" id="1392245"/>
    <lineage>
        <taxon>Eukaryota</taxon>
        <taxon>Fungi</taxon>
        <taxon>Dikarya</taxon>
        <taxon>Ascomycota</taxon>
        <taxon>Pezizomycotina</taxon>
        <taxon>Dothideomycetes</taxon>
        <taxon>Pleosporomycetidae</taxon>
        <taxon>Pleosporales</taxon>
        <taxon>Dothidotthiaceae</taxon>
        <taxon>Dothidotthia</taxon>
    </lineage>
</organism>
<proteinExistence type="predicted"/>
<dbReference type="Pfam" id="PF06985">
    <property type="entry name" value="HET"/>
    <property type="match status" value="1"/>
</dbReference>
<dbReference type="OrthoDB" id="3553147at2759"/>
<dbReference type="PANTHER" id="PTHR24148:SF64">
    <property type="entry name" value="HETEROKARYON INCOMPATIBILITY DOMAIN-CONTAINING PROTEIN"/>
    <property type="match status" value="1"/>
</dbReference>
<dbReference type="RefSeq" id="XP_033526795.1">
    <property type="nucleotide sequence ID" value="XM_033663367.1"/>
</dbReference>
<dbReference type="AlphaFoldDB" id="A0A6A6AMP4"/>
<reference evidence="2" key="1">
    <citation type="journal article" date="2020" name="Stud. Mycol.">
        <title>101 Dothideomycetes genomes: a test case for predicting lifestyles and emergence of pathogens.</title>
        <authorList>
            <person name="Haridas S."/>
            <person name="Albert R."/>
            <person name="Binder M."/>
            <person name="Bloem J."/>
            <person name="Labutti K."/>
            <person name="Salamov A."/>
            <person name="Andreopoulos B."/>
            <person name="Baker S."/>
            <person name="Barry K."/>
            <person name="Bills G."/>
            <person name="Bluhm B."/>
            <person name="Cannon C."/>
            <person name="Castanera R."/>
            <person name="Culley D."/>
            <person name="Daum C."/>
            <person name="Ezra D."/>
            <person name="Gonzalez J."/>
            <person name="Henrissat B."/>
            <person name="Kuo A."/>
            <person name="Liang C."/>
            <person name="Lipzen A."/>
            <person name="Lutzoni F."/>
            <person name="Magnuson J."/>
            <person name="Mondo S."/>
            <person name="Nolan M."/>
            <person name="Ohm R."/>
            <person name="Pangilinan J."/>
            <person name="Park H.-J."/>
            <person name="Ramirez L."/>
            <person name="Alfaro M."/>
            <person name="Sun H."/>
            <person name="Tritt A."/>
            <person name="Yoshinaga Y."/>
            <person name="Zwiers L.-H."/>
            <person name="Turgeon B."/>
            <person name="Goodwin S."/>
            <person name="Spatafora J."/>
            <person name="Crous P."/>
            <person name="Grigoriev I."/>
        </authorList>
    </citation>
    <scope>NUCLEOTIDE SEQUENCE</scope>
    <source>
        <strain evidence="2">CBS 119687</strain>
    </source>
</reference>
<evidence type="ECO:0000259" key="1">
    <source>
        <dbReference type="Pfam" id="PF06985"/>
    </source>
</evidence>
<evidence type="ECO:0000313" key="3">
    <source>
        <dbReference type="Proteomes" id="UP000799771"/>
    </source>
</evidence>
<evidence type="ECO:0000313" key="2">
    <source>
        <dbReference type="EMBL" id="KAF2132408.1"/>
    </source>
</evidence>
<dbReference type="Proteomes" id="UP000799771">
    <property type="component" value="Unassembled WGS sequence"/>
</dbReference>